<keyword evidence="1" id="KW-0472">Membrane</keyword>
<dbReference type="Pfam" id="PF16074">
    <property type="entry name" value="PilW"/>
    <property type="match status" value="1"/>
</dbReference>
<organism evidence="2 3">
    <name type="scientific">Xanthomonas chitinilytica</name>
    <dbReference type="NCBI Taxonomy" id="2989819"/>
    <lineage>
        <taxon>Bacteria</taxon>
        <taxon>Pseudomonadati</taxon>
        <taxon>Pseudomonadota</taxon>
        <taxon>Gammaproteobacteria</taxon>
        <taxon>Lysobacterales</taxon>
        <taxon>Lysobacteraceae</taxon>
        <taxon>Xanthomonas</taxon>
    </lineage>
</organism>
<name>A0ABT3JRQ5_9XANT</name>
<dbReference type="Pfam" id="PF07963">
    <property type="entry name" value="N_methyl"/>
    <property type="match status" value="1"/>
</dbReference>
<proteinExistence type="predicted"/>
<evidence type="ECO:0000313" key="2">
    <source>
        <dbReference type="EMBL" id="MCW4471115.1"/>
    </source>
</evidence>
<gene>
    <name evidence="2" type="ORF">OK345_01155</name>
</gene>
<keyword evidence="1" id="KW-1133">Transmembrane helix</keyword>
<evidence type="ECO:0000313" key="3">
    <source>
        <dbReference type="Proteomes" id="UP001209922"/>
    </source>
</evidence>
<evidence type="ECO:0000256" key="1">
    <source>
        <dbReference type="SAM" id="Phobius"/>
    </source>
</evidence>
<protein>
    <submittedName>
        <fullName evidence="2">PilW family protein</fullName>
    </submittedName>
</protein>
<dbReference type="InterPro" id="IPR032092">
    <property type="entry name" value="PilW"/>
</dbReference>
<comment type="caution">
    <text evidence="2">The sequence shown here is derived from an EMBL/GenBank/DDBJ whole genome shotgun (WGS) entry which is preliminary data.</text>
</comment>
<keyword evidence="3" id="KW-1185">Reference proteome</keyword>
<dbReference type="PROSITE" id="PS00409">
    <property type="entry name" value="PROKAR_NTER_METHYL"/>
    <property type="match status" value="1"/>
</dbReference>
<feature type="transmembrane region" description="Helical" evidence="1">
    <location>
        <begin position="12"/>
        <end position="33"/>
    </location>
</feature>
<sequence>MSSRTASRGMTLIELMIAMLIGLVLILGLVQIFSASRSAYQLSEGLARTQENGRFAIDYLQRDLRMAGHFGCVNDQAHVRQTPSGLTTTFGAAAHPALDFSVSIQGYEASDTAPGDEVELLETPAVGGAAYTPALPAQFAAALGNRVEGSDIVVLRYLAPEGVPITSIAGTPVAPQFGFDAARWSVLQSGVGNPGLFGVADCMSATVFQAAAVNSGGGLVTAGAAPNNAVDFTNVFTSGQAVLYRAESIIYYVGLNGSGRPSLYRLRYTATPNGNLVTDPEELVEGVENMQILYGQDRELAAASAPTGYIDRQGTAADVAASVAPAADGWRRVGTVQLGLVAASPDRAASLQASPDNKLNALGVTFTAPADGRFRSVYQTTVAVRNRLYGN</sequence>
<accession>A0ABT3JRQ5</accession>
<reference evidence="2 3" key="1">
    <citation type="submission" date="2022-10" db="EMBL/GenBank/DDBJ databases">
        <title>Xanthomonas sp. H13-6.</title>
        <authorList>
            <person name="Liu X."/>
            <person name="Deng Z."/>
            <person name="Jiang Y."/>
            <person name="Yu T."/>
            <person name="Ai J."/>
        </authorList>
    </citation>
    <scope>NUCLEOTIDE SEQUENCE [LARGE SCALE GENOMIC DNA]</scope>
    <source>
        <strain evidence="2 3">H13-6</strain>
    </source>
</reference>
<keyword evidence="1" id="KW-0812">Transmembrane</keyword>
<dbReference type="Proteomes" id="UP001209922">
    <property type="component" value="Unassembled WGS sequence"/>
</dbReference>
<dbReference type="InterPro" id="IPR012902">
    <property type="entry name" value="N_methyl_site"/>
</dbReference>
<dbReference type="NCBIfam" id="TIGR02532">
    <property type="entry name" value="IV_pilin_GFxxxE"/>
    <property type="match status" value="1"/>
</dbReference>
<dbReference type="EMBL" id="JAPCHY010000001">
    <property type="protein sequence ID" value="MCW4471115.1"/>
    <property type="molecule type" value="Genomic_DNA"/>
</dbReference>